<gene>
    <name evidence="2" type="ORF">PR048_008655</name>
</gene>
<name>A0ABQ9HYJ1_9NEOP</name>
<keyword evidence="3" id="KW-1185">Reference proteome</keyword>
<feature type="region of interest" description="Disordered" evidence="1">
    <location>
        <begin position="79"/>
        <end position="114"/>
    </location>
</feature>
<sequence length="879" mass="98095">MNKKKLGTVEESSRQQNLNELAKDDKLNKKNEGPSCDKHIPGKVGVCGIRRRQTSIQLIFRLRLKQVMVGSADISYLASGGDDGNPTPGATPLQENPPTSGIVRHESHMRKSGSYLAGIEPSSSWWETSRLTAQPPRPLPVYLCTPKEQHLHCTTPYTNHITLTPLQHRHKHRTHDGHLTTTTDSPPVSREDGGRGVASRRKDSPPPPLDDTPLCAGRESDVQGRGSSASSFPTEHEGVCLEHALHLHPMLDNQVVRTTSSANVSSTLENMRMERGEQTAATSDTFHTLRNSGRPRRESNRIRVGGKREMKTRVKMGVAGKRQRPCHTHTKMPAGEKKITTKTCERGENLTLKANCCFVTNFCFNMEEFDVRQFGRSYLGKETLRRHTVQDDERARIAPSLLGLGGRVPTGSIPLLMPISRPGVWWALPFSRAFIPPLLQSPITSLTSDIPRDGRSDRFVSRAGQPDPVRAIASSHTRSPWLKVETFIFTSVVDNGRVEVRTSQMSTQIFFLPVVQQRAFPTLGPNNMQPRIDNNPTVWIVRTILPDTVESSGYAKAPPHRGPAQDRRDRLPVERIDESCARRRRIRWQPCPRYWPVWSANKLFPDALRWQIYDPSTHYIFVTGTHDHSIPDERHSPNLAMEWRSLSTADIMVWGGIACYSRSASVVFRGALTAQQYVDEILHPQLLPFLAGIPGAIFQQDNAQPHTPRVAQDCIRERADAKPLPNSREAGLRDDTYGVTRAASVCEGSTSQDHTQLSSGDTMPPVTKSRVLLQLQLGCATPCNCTAHDNQLVTQNSFRLPPPTKANRVQSPAGPPEFRKWESCQTMPLVSGFSRGSPVFPASYFRRRSIFTSITLIGYQDLSVKSHPNLFTHSVLGCL</sequence>
<protein>
    <submittedName>
        <fullName evidence="2">Uncharacterized protein</fullName>
    </submittedName>
</protein>
<accession>A0ABQ9HYJ1</accession>
<feature type="region of interest" description="Disordered" evidence="1">
    <location>
        <begin position="1"/>
        <end position="40"/>
    </location>
</feature>
<evidence type="ECO:0000256" key="1">
    <source>
        <dbReference type="SAM" id="MobiDB-lite"/>
    </source>
</evidence>
<feature type="compositionally biased region" description="Basic and acidic residues" evidence="1">
    <location>
        <begin position="21"/>
        <end position="40"/>
    </location>
</feature>
<dbReference type="Proteomes" id="UP001159363">
    <property type="component" value="Chromosome 3"/>
</dbReference>
<evidence type="ECO:0000313" key="3">
    <source>
        <dbReference type="Proteomes" id="UP001159363"/>
    </source>
</evidence>
<dbReference type="InterPro" id="IPR036397">
    <property type="entry name" value="RNaseH_sf"/>
</dbReference>
<evidence type="ECO:0000313" key="2">
    <source>
        <dbReference type="EMBL" id="KAJ8889161.1"/>
    </source>
</evidence>
<comment type="caution">
    <text evidence="2">The sequence shown here is derived from an EMBL/GenBank/DDBJ whole genome shotgun (WGS) entry which is preliminary data.</text>
</comment>
<organism evidence="2 3">
    <name type="scientific">Dryococelus australis</name>
    <dbReference type="NCBI Taxonomy" id="614101"/>
    <lineage>
        <taxon>Eukaryota</taxon>
        <taxon>Metazoa</taxon>
        <taxon>Ecdysozoa</taxon>
        <taxon>Arthropoda</taxon>
        <taxon>Hexapoda</taxon>
        <taxon>Insecta</taxon>
        <taxon>Pterygota</taxon>
        <taxon>Neoptera</taxon>
        <taxon>Polyneoptera</taxon>
        <taxon>Phasmatodea</taxon>
        <taxon>Verophasmatodea</taxon>
        <taxon>Anareolatae</taxon>
        <taxon>Phasmatidae</taxon>
        <taxon>Eurycanthinae</taxon>
        <taxon>Dryococelus</taxon>
    </lineage>
</organism>
<dbReference type="EMBL" id="JARBHB010000003">
    <property type="protein sequence ID" value="KAJ8889161.1"/>
    <property type="molecule type" value="Genomic_DNA"/>
</dbReference>
<reference evidence="2 3" key="1">
    <citation type="submission" date="2023-02" db="EMBL/GenBank/DDBJ databases">
        <title>LHISI_Scaffold_Assembly.</title>
        <authorList>
            <person name="Stuart O.P."/>
            <person name="Cleave R."/>
            <person name="Magrath M.J.L."/>
            <person name="Mikheyev A.S."/>
        </authorList>
    </citation>
    <scope>NUCLEOTIDE SEQUENCE [LARGE SCALE GENOMIC DNA]</scope>
    <source>
        <strain evidence="2">Daus_M_001</strain>
        <tissue evidence="2">Leg muscle</tissue>
    </source>
</reference>
<feature type="region of interest" description="Disordered" evidence="1">
    <location>
        <begin position="167"/>
        <end position="234"/>
    </location>
</feature>
<feature type="compositionally biased region" description="Basic and acidic residues" evidence="1">
    <location>
        <begin position="189"/>
        <end position="204"/>
    </location>
</feature>
<dbReference type="Gene3D" id="3.30.420.10">
    <property type="entry name" value="Ribonuclease H-like superfamily/Ribonuclease H"/>
    <property type="match status" value="1"/>
</dbReference>
<proteinExistence type="predicted"/>
<feature type="region of interest" description="Disordered" evidence="1">
    <location>
        <begin position="551"/>
        <end position="570"/>
    </location>
</feature>